<dbReference type="InterPro" id="IPR003779">
    <property type="entry name" value="CMD-like"/>
</dbReference>
<dbReference type="OrthoDB" id="122912at2"/>
<dbReference type="EMBL" id="FNTX01000002">
    <property type="protein sequence ID" value="SEE93466.1"/>
    <property type="molecule type" value="Genomic_DNA"/>
</dbReference>
<evidence type="ECO:0000259" key="1">
    <source>
        <dbReference type="Pfam" id="PF02627"/>
    </source>
</evidence>
<accession>A0A1H5MW11</accession>
<keyword evidence="2" id="KW-0560">Oxidoreductase</keyword>
<keyword evidence="3" id="KW-1185">Reference proteome</keyword>
<dbReference type="PANTHER" id="PTHR35446">
    <property type="entry name" value="SI:CH211-175M2.5"/>
    <property type="match status" value="1"/>
</dbReference>
<dbReference type="Gene3D" id="1.20.1290.10">
    <property type="entry name" value="AhpD-like"/>
    <property type="match status" value="1"/>
</dbReference>
<dbReference type="PANTHER" id="PTHR35446:SF3">
    <property type="entry name" value="CMD DOMAIN-CONTAINING PROTEIN"/>
    <property type="match status" value="1"/>
</dbReference>
<reference evidence="3" key="1">
    <citation type="submission" date="2016-10" db="EMBL/GenBank/DDBJ databases">
        <authorList>
            <person name="Varghese N."/>
            <person name="Submissions S."/>
        </authorList>
    </citation>
    <scope>NUCLEOTIDE SEQUENCE [LARGE SCALE GENOMIC DNA]</scope>
    <source>
        <strain evidence="3">DSM 21368</strain>
    </source>
</reference>
<dbReference type="InterPro" id="IPR029032">
    <property type="entry name" value="AhpD-like"/>
</dbReference>
<gene>
    <name evidence="2" type="ORF">SAMN04488554_3689</name>
</gene>
<keyword evidence="2" id="KW-0575">Peroxidase</keyword>
<feature type="domain" description="Carboxymuconolactone decarboxylase-like" evidence="1">
    <location>
        <begin position="42"/>
        <end position="107"/>
    </location>
</feature>
<protein>
    <submittedName>
        <fullName evidence="2">Uncharacterized peroxidase-related enzyme</fullName>
    </submittedName>
</protein>
<dbReference type="RefSeq" id="WP_089774484.1">
    <property type="nucleotide sequence ID" value="NZ_FNTX01000002.1"/>
</dbReference>
<evidence type="ECO:0000313" key="3">
    <source>
        <dbReference type="Proteomes" id="UP000199220"/>
    </source>
</evidence>
<dbReference type="GO" id="GO:0051920">
    <property type="term" value="F:peroxiredoxin activity"/>
    <property type="evidence" value="ECO:0007669"/>
    <property type="project" value="InterPro"/>
</dbReference>
<sequence>MTTPLAPIDPTTASGAAKDLLDQVQQALGATPNMTKVMANSPALLGGYLALSGALGKGTIPAASREQLAIATAEANGCGYCLSAHTYIGSNLAKLPDSELEAAREAESADPHTAALLTLSEEILRTRGHVSQDAIATAKAAGVSDAEIGEVVGNIALNVLTNYFNVLAGVENDWPVEVTPRAQG</sequence>
<dbReference type="STRING" id="648782.SAMN04488554_3689"/>
<dbReference type="Pfam" id="PF02627">
    <property type="entry name" value="CMD"/>
    <property type="match status" value="1"/>
</dbReference>
<dbReference type="SUPFAM" id="SSF69118">
    <property type="entry name" value="AhpD-like"/>
    <property type="match status" value="1"/>
</dbReference>
<dbReference type="NCBIfam" id="TIGR00778">
    <property type="entry name" value="ahpD_dom"/>
    <property type="match status" value="1"/>
</dbReference>
<name>A0A1H5MW11_9MICO</name>
<dbReference type="Proteomes" id="UP000199220">
    <property type="component" value="Unassembled WGS sequence"/>
</dbReference>
<dbReference type="InterPro" id="IPR004675">
    <property type="entry name" value="AhpD_core"/>
</dbReference>
<proteinExistence type="predicted"/>
<evidence type="ECO:0000313" key="2">
    <source>
        <dbReference type="EMBL" id="SEE93466.1"/>
    </source>
</evidence>
<dbReference type="AlphaFoldDB" id="A0A1H5MW11"/>
<organism evidence="2 3">
    <name type="scientific">Ruania alba</name>
    <dbReference type="NCBI Taxonomy" id="648782"/>
    <lineage>
        <taxon>Bacteria</taxon>
        <taxon>Bacillati</taxon>
        <taxon>Actinomycetota</taxon>
        <taxon>Actinomycetes</taxon>
        <taxon>Micrococcales</taxon>
        <taxon>Ruaniaceae</taxon>
        <taxon>Ruania</taxon>
    </lineage>
</organism>